<reference evidence="2" key="1">
    <citation type="submission" date="2015-06" db="EMBL/GenBank/DDBJ databases">
        <title>Expansion of signal transduction pathways in fungi by whole-genome duplication.</title>
        <authorList>
            <consortium name="DOE Joint Genome Institute"/>
            <person name="Corrochano L.M."/>
            <person name="Kuo A."/>
            <person name="Marcet-Houben M."/>
            <person name="Polaino S."/>
            <person name="Salamov A."/>
            <person name="Villalobos J.M."/>
            <person name="Alvarez M.I."/>
            <person name="Avalos J."/>
            <person name="Benito E.P."/>
            <person name="Benoit I."/>
            <person name="Burger G."/>
            <person name="Camino L.P."/>
            <person name="Canovas D."/>
            <person name="Cerda-Olmedo E."/>
            <person name="Cheng J.-F."/>
            <person name="Dominguez A."/>
            <person name="Elias M."/>
            <person name="Eslava A.P."/>
            <person name="Glaser F."/>
            <person name="Grimwood J."/>
            <person name="Gutierrez G."/>
            <person name="Heitman J."/>
            <person name="Henrissat B."/>
            <person name="Iturriaga E.A."/>
            <person name="Lang B.F."/>
            <person name="Lavin J.L."/>
            <person name="Lee S."/>
            <person name="Li W."/>
            <person name="Lindquist E."/>
            <person name="Lopez-Garcia S."/>
            <person name="Luque E.M."/>
            <person name="Marcos A.T."/>
            <person name="Martin J."/>
            <person name="McCluskey K."/>
            <person name="Medina H.R."/>
            <person name="Miralles-Duran A."/>
            <person name="Miyazaki A."/>
            <person name="Munoz-Torres E."/>
            <person name="Oguiza J.A."/>
            <person name="Ohm R."/>
            <person name="Olmedo M."/>
            <person name="Orejas M."/>
            <person name="Ortiz-Castellanos L."/>
            <person name="Pisabarro A.G."/>
            <person name="Rodriguez-Romero J."/>
            <person name="Ruiz-Herrera J."/>
            <person name="Ruiz-Vazquez R."/>
            <person name="Sanz C."/>
            <person name="Schackwitz W."/>
            <person name="Schmutz J."/>
            <person name="Shahriari M."/>
            <person name="Shelest E."/>
            <person name="Silva-Franco F."/>
            <person name="Soanes D."/>
            <person name="Syed K."/>
            <person name="Tagua V.G."/>
            <person name="Talbot N.J."/>
            <person name="Thon M."/>
            <person name="De vries R.P."/>
            <person name="Wiebenga A."/>
            <person name="Yadav J.S."/>
            <person name="Braun E.L."/>
            <person name="Baker S."/>
            <person name="Garre V."/>
            <person name="Horwitz B."/>
            <person name="Torres-Martinez S."/>
            <person name="Idnurm A."/>
            <person name="Herrera-Estrella A."/>
            <person name="Gabaldon T."/>
            <person name="Grigoriev I.V."/>
        </authorList>
    </citation>
    <scope>NUCLEOTIDE SEQUENCE [LARGE SCALE GENOMIC DNA]</scope>
    <source>
        <strain evidence="2">NRRL 1555(-)</strain>
    </source>
</reference>
<dbReference type="InParanoid" id="A0A167NB63"/>
<sequence>MNINDLLNPVTENETSSYMLDNSFFEQQPAQMDINVTYPAYNMMDINDKASVNDSIDFDGFLAAATNNVEANEEDTSPMEANSSNVEVEYTSGMAQAEPEQANIEYDQFVPMYTPNSSAEAVSLELFSLFFENSVSREIYNQSVKIVNEYMTERGSPKTDSLLSYYKVDTLLKQEYTVKAQVYDMCASGCFRFPDVEPGNSIVENETYQVVPLSEQLRFKLAHPEEWAKITYGMEVLAGGQSNVRKDILDGDGIYRLLAGGIVGQGDMVVSMFVDQFNPFKDAAISASIIHVINMNINPAKSESIAQTMCFLESEGPAPMRDVGSIRKAEGSRPGGERYNAFAELPTLTSSAFFGQDEMHLLGHRTGHQLYQALGGKFCPGTAGPGRKSYGMHLQERLQRLEYLFALDVSLDDIEKAVSTSRADIPTAFTDAKQAMRDLVLACSIVQQWSITASNIVAMEQAIGHWHSFLRCKISDSKLKSNIFVMNQHMLIHLGFMLQEMGPLRAYSCRLIECTISAYTSAIKSRKEPGKNMENVLFRMAAISHCRGNRPARTGPADRRTSNFEVASDDVAGPQLWSSPTRCGKTWWFTESGPPLTVDMFELTILLCSNICGIDINHNLIMFFESYGFVHKFFSHTVKGVTRLFAATKSLSNVRPLLGMLFPVSSNHSQGEMRIVDVKSFKGMAGLIHDTKNGAIRDIVWPLLTHNQ</sequence>
<dbReference type="GeneID" id="28996397"/>
<evidence type="ECO:0000313" key="2">
    <source>
        <dbReference type="Proteomes" id="UP000077315"/>
    </source>
</evidence>
<keyword evidence="2" id="KW-1185">Reference proteome</keyword>
<evidence type="ECO:0000313" key="1">
    <source>
        <dbReference type="EMBL" id="OAD75564.1"/>
    </source>
</evidence>
<gene>
    <name evidence="1" type="ORF">PHYBLDRAFT_166798</name>
</gene>
<proteinExistence type="predicted"/>
<dbReference type="Proteomes" id="UP000077315">
    <property type="component" value="Unassembled WGS sequence"/>
</dbReference>
<dbReference type="VEuPathDB" id="FungiDB:PHYBLDRAFT_166798"/>
<dbReference type="EMBL" id="KV440977">
    <property type="protein sequence ID" value="OAD75564.1"/>
    <property type="molecule type" value="Genomic_DNA"/>
</dbReference>
<accession>A0A167NB63</accession>
<dbReference type="RefSeq" id="XP_018293604.1">
    <property type="nucleotide sequence ID" value="XM_018435491.1"/>
</dbReference>
<dbReference type="AlphaFoldDB" id="A0A167NB63"/>
<name>A0A167NB63_PHYB8</name>
<organism evidence="1 2">
    <name type="scientific">Phycomyces blakesleeanus (strain ATCC 8743b / DSM 1359 / FGSC 10004 / NBRC 33097 / NRRL 1555)</name>
    <dbReference type="NCBI Taxonomy" id="763407"/>
    <lineage>
        <taxon>Eukaryota</taxon>
        <taxon>Fungi</taxon>
        <taxon>Fungi incertae sedis</taxon>
        <taxon>Mucoromycota</taxon>
        <taxon>Mucoromycotina</taxon>
        <taxon>Mucoromycetes</taxon>
        <taxon>Mucorales</taxon>
        <taxon>Phycomycetaceae</taxon>
        <taxon>Phycomyces</taxon>
    </lineage>
</organism>
<protein>
    <submittedName>
        <fullName evidence="1">Uncharacterized protein</fullName>
    </submittedName>
</protein>
<dbReference type="OrthoDB" id="3261594at2759"/>